<name>A0A645CJ74_9ZZZZ</name>
<evidence type="ECO:0000313" key="1">
    <source>
        <dbReference type="EMBL" id="MPM76994.1"/>
    </source>
</evidence>
<dbReference type="AlphaFoldDB" id="A0A645CJ74"/>
<gene>
    <name evidence="1" type="ORF">SDC9_123993</name>
</gene>
<reference evidence="1" key="1">
    <citation type="submission" date="2019-08" db="EMBL/GenBank/DDBJ databases">
        <authorList>
            <person name="Kucharzyk K."/>
            <person name="Murdoch R.W."/>
            <person name="Higgins S."/>
            <person name="Loffler F."/>
        </authorList>
    </citation>
    <scope>NUCLEOTIDE SEQUENCE</scope>
</reference>
<dbReference type="EMBL" id="VSSQ01027643">
    <property type="protein sequence ID" value="MPM76994.1"/>
    <property type="molecule type" value="Genomic_DNA"/>
</dbReference>
<protein>
    <submittedName>
        <fullName evidence="1">Uncharacterized protein</fullName>
    </submittedName>
</protein>
<accession>A0A645CJ74</accession>
<sequence length="69" mass="7670">MSVYTTEELLEAKRSIASTLGKCEKAVLKLAPGKSQHTLTVRRIRAFQISLELIDQALKDAEPEITTNL</sequence>
<proteinExistence type="predicted"/>
<comment type="caution">
    <text evidence="1">The sequence shown here is derived from an EMBL/GenBank/DDBJ whole genome shotgun (WGS) entry which is preliminary data.</text>
</comment>
<organism evidence="1">
    <name type="scientific">bioreactor metagenome</name>
    <dbReference type="NCBI Taxonomy" id="1076179"/>
    <lineage>
        <taxon>unclassified sequences</taxon>
        <taxon>metagenomes</taxon>
        <taxon>ecological metagenomes</taxon>
    </lineage>
</organism>